<feature type="domain" description="MOSC" evidence="3">
    <location>
        <begin position="206"/>
        <end position="375"/>
    </location>
</feature>
<evidence type="ECO:0000256" key="2">
    <source>
        <dbReference type="SAM" id="Phobius"/>
    </source>
</evidence>
<evidence type="ECO:0000313" key="4">
    <source>
        <dbReference type="EMBL" id="KAL1310626.1"/>
    </source>
</evidence>
<keyword evidence="2" id="KW-1133">Transmembrane helix</keyword>
<dbReference type="PANTHER" id="PTHR14237">
    <property type="entry name" value="MOLYBDOPTERIN COFACTOR SULFURASE MOSC"/>
    <property type="match status" value="1"/>
</dbReference>
<feature type="compositionally biased region" description="Polar residues" evidence="1">
    <location>
        <begin position="9"/>
        <end position="26"/>
    </location>
</feature>
<sequence length="391" mass="44011">MAQHRMDTFLSSSDDSGQNSPQASSSPPFWAIAVTATVVVIALRIHLFLYGQRDNKSAEKADLPKPSEIVSLRIYPIKSCRGIEIKSCKVLKTGLELDRNWMFVDADSKEFLTIRSDPSMTLIDTTLSSDGNKDSQDWTTLTIAVHGTDARISIPCHPSGEWLTQNCTLQDVSIWGDQTDGWKYSDEINNIFTQFFNKDVWLIYKGPTPRLANGNADESLYGKKEAHFFADVMSLQVASQASMDDLNRRLKGKGQDGDLTVERFRPNIIIKGNEPWEEDRWKRVQIVTAENENANSDEEKKSGTPLDVLARCARCQVPNVNPDTAAKHKHEPWDTLMKFRRVDTGGVAKYKPCFGMLCMPVQEGWVSVGSELQVLETTEKHLYNTARFAEL</sequence>
<dbReference type="PROSITE" id="PS51340">
    <property type="entry name" value="MOSC"/>
    <property type="match status" value="1"/>
</dbReference>
<name>A0ABR3PM49_9PEZI</name>
<evidence type="ECO:0000313" key="5">
    <source>
        <dbReference type="Proteomes" id="UP001562354"/>
    </source>
</evidence>
<reference evidence="4 5" key="1">
    <citation type="submission" date="2024-07" db="EMBL/GenBank/DDBJ databases">
        <title>Draft sequence of the Neodothiora populina.</title>
        <authorList>
            <person name="Drown D.D."/>
            <person name="Schuette U.S."/>
            <person name="Buechlein A.B."/>
            <person name="Rusch D.R."/>
            <person name="Winton L.W."/>
            <person name="Adams G.A."/>
        </authorList>
    </citation>
    <scope>NUCLEOTIDE SEQUENCE [LARGE SCALE GENOMIC DNA]</scope>
    <source>
        <strain evidence="4 5">CPC 39397</strain>
    </source>
</reference>
<dbReference type="Pfam" id="PF03473">
    <property type="entry name" value="MOSC"/>
    <property type="match status" value="1"/>
</dbReference>
<proteinExistence type="predicted"/>
<evidence type="ECO:0000259" key="3">
    <source>
        <dbReference type="PROSITE" id="PS51340"/>
    </source>
</evidence>
<dbReference type="PANTHER" id="PTHR14237:SF19">
    <property type="entry name" value="MITOCHONDRIAL AMIDOXIME REDUCING COMPONENT 1"/>
    <property type="match status" value="1"/>
</dbReference>
<dbReference type="InterPro" id="IPR005303">
    <property type="entry name" value="MOCOS_middle"/>
</dbReference>
<keyword evidence="2" id="KW-0812">Transmembrane</keyword>
<dbReference type="Pfam" id="PF03476">
    <property type="entry name" value="MOSC_N"/>
    <property type="match status" value="1"/>
</dbReference>
<dbReference type="InterPro" id="IPR005302">
    <property type="entry name" value="MoCF_Sase_C"/>
</dbReference>
<accession>A0ABR3PM49</accession>
<protein>
    <recommendedName>
        <fullName evidence="3">MOSC domain-containing protein</fullName>
    </recommendedName>
</protein>
<dbReference type="RefSeq" id="XP_069203475.1">
    <property type="nucleotide sequence ID" value="XM_069347870.1"/>
</dbReference>
<dbReference type="SUPFAM" id="SSF50800">
    <property type="entry name" value="PK beta-barrel domain-like"/>
    <property type="match status" value="1"/>
</dbReference>
<comment type="caution">
    <text evidence="4">The sequence shown here is derived from an EMBL/GenBank/DDBJ whole genome shotgun (WGS) entry which is preliminary data.</text>
</comment>
<dbReference type="EMBL" id="JBFMKM010000003">
    <property type="protein sequence ID" value="KAL1310626.1"/>
    <property type="molecule type" value="Genomic_DNA"/>
</dbReference>
<dbReference type="GeneID" id="95974600"/>
<feature type="transmembrane region" description="Helical" evidence="2">
    <location>
        <begin position="29"/>
        <end position="50"/>
    </location>
</feature>
<keyword evidence="2" id="KW-0472">Membrane</keyword>
<keyword evidence="5" id="KW-1185">Reference proteome</keyword>
<dbReference type="Proteomes" id="UP001562354">
    <property type="component" value="Unassembled WGS sequence"/>
</dbReference>
<dbReference type="SUPFAM" id="SSF141673">
    <property type="entry name" value="MOSC N-terminal domain-like"/>
    <property type="match status" value="1"/>
</dbReference>
<dbReference type="InterPro" id="IPR011037">
    <property type="entry name" value="Pyrv_Knase-like_insert_dom_sf"/>
</dbReference>
<evidence type="ECO:0000256" key="1">
    <source>
        <dbReference type="SAM" id="MobiDB-lite"/>
    </source>
</evidence>
<feature type="region of interest" description="Disordered" evidence="1">
    <location>
        <begin position="1"/>
        <end position="26"/>
    </location>
</feature>
<organism evidence="4 5">
    <name type="scientific">Neodothiora populina</name>
    <dbReference type="NCBI Taxonomy" id="2781224"/>
    <lineage>
        <taxon>Eukaryota</taxon>
        <taxon>Fungi</taxon>
        <taxon>Dikarya</taxon>
        <taxon>Ascomycota</taxon>
        <taxon>Pezizomycotina</taxon>
        <taxon>Dothideomycetes</taxon>
        <taxon>Dothideomycetidae</taxon>
        <taxon>Dothideales</taxon>
        <taxon>Dothioraceae</taxon>
        <taxon>Neodothiora</taxon>
    </lineage>
</organism>
<gene>
    <name evidence="4" type="ORF">AAFC00_000897</name>
</gene>